<evidence type="ECO:0000259" key="1">
    <source>
        <dbReference type="SMART" id="SM00858"/>
    </source>
</evidence>
<keyword evidence="2" id="KW-0282">Flagellum</keyword>
<dbReference type="InterPro" id="IPR031571">
    <property type="entry name" value="RcpC_dom"/>
</dbReference>
<accession>A0A5B0EJC1</accession>
<feature type="domain" description="SAF" evidence="1">
    <location>
        <begin position="58"/>
        <end position="120"/>
    </location>
</feature>
<dbReference type="EMBL" id="VOBL01000005">
    <property type="protein sequence ID" value="KAA0977941.1"/>
    <property type="molecule type" value="Genomic_DNA"/>
</dbReference>
<dbReference type="Pfam" id="PF16976">
    <property type="entry name" value="RcpC"/>
    <property type="match status" value="1"/>
</dbReference>
<sequence length="234" mass="24185">MPLFSRRALPRPSRTATAPRRTWPELLAKYRRHLAAALAMLSLALCLAVLAPDTVERIEVLVAERDLPVGTLLRADDFATRSVPRSLVPAGSYADSPPADGSRLAIPVLAGTPVFPTMVIGPGLLAGLGSGSVAVPLRLDDEQTATLVRAGQMVDVVLTEGNGYEKPITSKVLARAVPILWTAAQGQETGQTPWSAASGSGQGGLIVVGSGAASAQALSTAAQRGKVSVVLVNP</sequence>
<reference evidence="2 3" key="1">
    <citation type="submission" date="2019-07" db="EMBL/GenBank/DDBJ databases">
        <title>Analysis of the biochemical properties, biological activity and biotechnological potential of siderophores and biosurfactants produced by Antarctic psychrotolerant bacteria.</title>
        <authorList>
            <person name="Styczynski M."/>
            <person name="Krucon T."/>
            <person name="Decewicz P."/>
            <person name="Dziewit L."/>
        </authorList>
    </citation>
    <scope>NUCLEOTIDE SEQUENCE [LARGE SCALE GENOMIC DNA]</scope>
    <source>
        <strain evidence="2 3">ANT_H27</strain>
    </source>
</reference>
<dbReference type="Pfam" id="PF08666">
    <property type="entry name" value="SAF"/>
    <property type="match status" value="1"/>
</dbReference>
<name>A0A5B0EJC1_9MICC</name>
<dbReference type="RefSeq" id="WP_149619106.1">
    <property type="nucleotide sequence ID" value="NZ_VOBL01000005.1"/>
</dbReference>
<dbReference type="InterPro" id="IPR013974">
    <property type="entry name" value="SAF"/>
</dbReference>
<dbReference type="OrthoDB" id="3266392at2"/>
<dbReference type="SMART" id="SM00858">
    <property type="entry name" value="SAF"/>
    <property type="match status" value="1"/>
</dbReference>
<organism evidence="2 3">
    <name type="scientific">Paeniglutamicibacter gangotriensis</name>
    <dbReference type="NCBI Taxonomy" id="254787"/>
    <lineage>
        <taxon>Bacteria</taxon>
        <taxon>Bacillati</taxon>
        <taxon>Actinomycetota</taxon>
        <taxon>Actinomycetes</taxon>
        <taxon>Micrococcales</taxon>
        <taxon>Micrococcaceae</taxon>
        <taxon>Paeniglutamicibacter</taxon>
    </lineage>
</organism>
<proteinExistence type="predicted"/>
<dbReference type="CDD" id="cd11614">
    <property type="entry name" value="SAF_CpaB_FlgA_like"/>
    <property type="match status" value="1"/>
</dbReference>
<keyword evidence="2" id="KW-0966">Cell projection</keyword>
<dbReference type="AlphaFoldDB" id="A0A5B0EJC1"/>
<evidence type="ECO:0000313" key="2">
    <source>
        <dbReference type="EMBL" id="KAA0977941.1"/>
    </source>
</evidence>
<gene>
    <name evidence="2" type="ORF">FQ154_06705</name>
</gene>
<comment type="caution">
    <text evidence="2">The sequence shown here is derived from an EMBL/GenBank/DDBJ whole genome shotgun (WGS) entry which is preliminary data.</text>
</comment>
<protein>
    <submittedName>
        <fullName evidence="2">Flagellar biosynthesis protein FlgA</fullName>
    </submittedName>
</protein>
<keyword evidence="2" id="KW-0969">Cilium</keyword>
<evidence type="ECO:0000313" key="3">
    <source>
        <dbReference type="Proteomes" id="UP000323856"/>
    </source>
</evidence>
<dbReference type="Proteomes" id="UP000323856">
    <property type="component" value="Unassembled WGS sequence"/>
</dbReference>